<name>A0AAN9TGW7_9HEMI</name>
<proteinExistence type="predicted"/>
<protein>
    <recommendedName>
        <fullName evidence="6">Major facilitator superfamily (MFS) profile domain-containing protein</fullName>
    </recommendedName>
</protein>
<keyword evidence="8" id="KW-1185">Reference proteome</keyword>
<dbReference type="PANTHER" id="PTHR48021">
    <property type="match status" value="1"/>
</dbReference>
<dbReference type="GO" id="GO:0022857">
    <property type="term" value="F:transmembrane transporter activity"/>
    <property type="evidence" value="ECO:0007669"/>
    <property type="project" value="InterPro"/>
</dbReference>
<keyword evidence="4 5" id="KW-0472">Membrane</keyword>
<feature type="transmembrane region" description="Helical" evidence="5">
    <location>
        <begin position="86"/>
        <end position="104"/>
    </location>
</feature>
<evidence type="ECO:0000256" key="2">
    <source>
        <dbReference type="ARBA" id="ARBA00022692"/>
    </source>
</evidence>
<evidence type="ECO:0000313" key="8">
    <source>
        <dbReference type="Proteomes" id="UP001367676"/>
    </source>
</evidence>
<dbReference type="GO" id="GO:0016020">
    <property type="term" value="C:membrane"/>
    <property type="evidence" value="ECO:0007669"/>
    <property type="project" value="UniProtKB-SubCell"/>
</dbReference>
<dbReference type="Pfam" id="PF00083">
    <property type="entry name" value="Sugar_tr"/>
    <property type="match status" value="1"/>
</dbReference>
<evidence type="ECO:0000256" key="1">
    <source>
        <dbReference type="ARBA" id="ARBA00004141"/>
    </source>
</evidence>
<evidence type="ECO:0000256" key="5">
    <source>
        <dbReference type="SAM" id="Phobius"/>
    </source>
</evidence>
<dbReference type="EMBL" id="JBBCAQ010000022">
    <property type="protein sequence ID" value="KAK7591247.1"/>
    <property type="molecule type" value="Genomic_DNA"/>
</dbReference>
<evidence type="ECO:0000313" key="7">
    <source>
        <dbReference type="EMBL" id="KAK7591247.1"/>
    </source>
</evidence>
<accession>A0AAN9TGW7</accession>
<dbReference type="InterPro" id="IPR005829">
    <property type="entry name" value="Sugar_transporter_CS"/>
</dbReference>
<organism evidence="7 8">
    <name type="scientific">Parthenolecanium corni</name>
    <dbReference type="NCBI Taxonomy" id="536013"/>
    <lineage>
        <taxon>Eukaryota</taxon>
        <taxon>Metazoa</taxon>
        <taxon>Ecdysozoa</taxon>
        <taxon>Arthropoda</taxon>
        <taxon>Hexapoda</taxon>
        <taxon>Insecta</taxon>
        <taxon>Pterygota</taxon>
        <taxon>Neoptera</taxon>
        <taxon>Paraneoptera</taxon>
        <taxon>Hemiptera</taxon>
        <taxon>Sternorrhyncha</taxon>
        <taxon>Coccoidea</taxon>
        <taxon>Coccidae</taxon>
        <taxon>Parthenolecanium</taxon>
    </lineage>
</organism>
<keyword evidence="2 5" id="KW-0812">Transmembrane</keyword>
<sequence length="475" mass="51795">MNNYASIESKKDELPEAPLLRMFVLGLILVLPSFLYGLDLSYPTIAVSQMQLDLDEASWIGSVAVFVSPISSIIVGIVIDSFGRKTAILYSILPSIVGWSLQYYSSSMPFIIWGQIFNGLSLGSISYPVQVYAGECIMMGSIRLRNSFMVWIAVGTSLATTLMLLLSTFLTYHDICGICTAFSILLFALFAVIIPESPTWLYHEGRIGDAEWSQSKLGIAQPILDKNSRLNHPIEPLEDFQWSTVTKNLNKITRRDVYIPLIVMSTFAILYGFSGGASAVTYMVNIIDDSIPGTQQSIDMNAMKNQTSTVHFSESTKYSLICGIAMCIGSLLTSFVLPCLGLRASFVFSHIGSVVGLLALTFSNVIIQSTETALTIRISAVTLLSFLVSITLGPTMAASGDIFPVDAKGFASIPDVVGNLASGVSIKMFPYLYYILAGYTYLVFAAISVISAVYAYFLLPEVVGKTLKQINEEFG</sequence>
<feature type="transmembrane region" description="Helical" evidence="5">
    <location>
        <begin position="347"/>
        <end position="367"/>
    </location>
</feature>
<feature type="transmembrane region" description="Helical" evidence="5">
    <location>
        <begin position="148"/>
        <end position="166"/>
    </location>
</feature>
<keyword evidence="3 5" id="KW-1133">Transmembrane helix</keyword>
<dbReference type="InterPro" id="IPR036259">
    <property type="entry name" value="MFS_trans_sf"/>
</dbReference>
<dbReference type="SUPFAM" id="SSF103473">
    <property type="entry name" value="MFS general substrate transporter"/>
    <property type="match status" value="1"/>
</dbReference>
<feature type="transmembrane region" description="Helical" evidence="5">
    <location>
        <begin position="172"/>
        <end position="194"/>
    </location>
</feature>
<gene>
    <name evidence="7" type="ORF">V9T40_002860</name>
</gene>
<dbReference type="Proteomes" id="UP001367676">
    <property type="component" value="Unassembled WGS sequence"/>
</dbReference>
<dbReference type="InterPro" id="IPR005828">
    <property type="entry name" value="MFS_sugar_transport-like"/>
</dbReference>
<comment type="caution">
    <text evidence="7">The sequence shown here is derived from an EMBL/GenBank/DDBJ whole genome shotgun (WGS) entry which is preliminary data.</text>
</comment>
<feature type="transmembrane region" description="Helical" evidence="5">
    <location>
        <begin position="20"/>
        <end position="38"/>
    </location>
</feature>
<reference evidence="7 8" key="1">
    <citation type="submission" date="2024-03" db="EMBL/GenBank/DDBJ databases">
        <title>Adaptation during the transition from Ophiocordyceps entomopathogen to insect associate is accompanied by gene loss and intensified selection.</title>
        <authorList>
            <person name="Ward C.M."/>
            <person name="Onetto C.A."/>
            <person name="Borneman A.R."/>
        </authorList>
    </citation>
    <scope>NUCLEOTIDE SEQUENCE [LARGE SCALE GENOMIC DNA]</scope>
    <source>
        <strain evidence="7">AWRI1</strain>
        <tissue evidence="7">Single Adult Female</tissue>
    </source>
</reference>
<feature type="transmembrane region" description="Helical" evidence="5">
    <location>
        <begin position="373"/>
        <end position="393"/>
    </location>
</feature>
<dbReference type="PROSITE" id="PS50850">
    <property type="entry name" value="MFS"/>
    <property type="match status" value="1"/>
</dbReference>
<feature type="transmembrane region" description="Helical" evidence="5">
    <location>
        <begin position="318"/>
        <end position="340"/>
    </location>
</feature>
<evidence type="ECO:0000256" key="4">
    <source>
        <dbReference type="ARBA" id="ARBA00023136"/>
    </source>
</evidence>
<feature type="transmembrane region" description="Helical" evidence="5">
    <location>
        <begin position="257"/>
        <end position="274"/>
    </location>
</feature>
<feature type="transmembrane region" description="Helical" evidence="5">
    <location>
        <begin position="431"/>
        <end position="457"/>
    </location>
</feature>
<comment type="subcellular location">
    <subcellularLocation>
        <location evidence="1">Membrane</location>
        <topology evidence="1">Multi-pass membrane protein</topology>
    </subcellularLocation>
</comment>
<evidence type="ECO:0000256" key="3">
    <source>
        <dbReference type="ARBA" id="ARBA00022989"/>
    </source>
</evidence>
<evidence type="ECO:0000259" key="6">
    <source>
        <dbReference type="PROSITE" id="PS50850"/>
    </source>
</evidence>
<dbReference type="PANTHER" id="PTHR48021:SF1">
    <property type="entry name" value="GH07001P-RELATED"/>
    <property type="match status" value="1"/>
</dbReference>
<dbReference type="InterPro" id="IPR050549">
    <property type="entry name" value="MFS_Trehalose_Transporter"/>
</dbReference>
<dbReference type="PROSITE" id="PS00216">
    <property type="entry name" value="SUGAR_TRANSPORT_1"/>
    <property type="match status" value="1"/>
</dbReference>
<dbReference type="Gene3D" id="1.20.1250.20">
    <property type="entry name" value="MFS general substrate transporter like domains"/>
    <property type="match status" value="1"/>
</dbReference>
<feature type="domain" description="Major facilitator superfamily (MFS) profile" evidence="6">
    <location>
        <begin position="1"/>
        <end position="463"/>
    </location>
</feature>
<dbReference type="InterPro" id="IPR020846">
    <property type="entry name" value="MFS_dom"/>
</dbReference>
<feature type="transmembrane region" description="Helical" evidence="5">
    <location>
        <begin position="58"/>
        <end position="79"/>
    </location>
</feature>
<dbReference type="AlphaFoldDB" id="A0AAN9TGW7"/>